<proteinExistence type="predicted"/>
<dbReference type="InterPro" id="IPR017926">
    <property type="entry name" value="GATASE"/>
</dbReference>
<dbReference type="EMBL" id="JBHTON010000047">
    <property type="protein sequence ID" value="MFD1485904.1"/>
    <property type="molecule type" value="Genomic_DNA"/>
</dbReference>
<organism evidence="2 3">
    <name type="scientific">Lacticaseibacillus baoqingensis</name>
    <dbReference type="NCBI Taxonomy" id="2486013"/>
    <lineage>
        <taxon>Bacteria</taxon>
        <taxon>Bacillati</taxon>
        <taxon>Bacillota</taxon>
        <taxon>Bacilli</taxon>
        <taxon>Lactobacillales</taxon>
        <taxon>Lactobacillaceae</taxon>
        <taxon>Lacticaseibacillus</taxon>
    </lineage>
</organism>
<feature type="domain" description="Glutamine amidotransferase" evidence="1">
    <location>
        <begin position="42"/>
        <end position="170"/>
    </location>
</feature>
<protein>
    <submittedName>
        <fullName evidence="2">Type 1 glutamine amidotransferase</fullName>
    </submittedName>
</protein>
<dbReference type="PROSITE" id="PS51273">
    <property type="entry name" value="GATASE_TYPE_1"/>
    <property type="match status" value="1"/>
</dbReference>
<name>A0ABW4E7L4_9LACO</name>
<reference evidence="3" key="1">
    <citation type="journal article" date="2019" name="Int. J. Syst. Evol. Microbiol.">
        <title>The Global Catalogue of Microorganisms (GCM) 10K type strain sequencing project: providing services to taxonomists for standard genome sequencing and annotation.</title>
        <authorList>
            <consortium name="The Broad Institute Genomics Platform"/>
            <consortium name="The Broad Institute Genome Sequencing Center for Infectious Disease"/>
            <person name="Wu L."/>
            <person name="Ma J."/>
        </authorList>
    </citation>
    <scope>NUCLEOTIDE SEQUENCE [LARGE SCALE GENOMIC DNA]</scope>
    <source>
        <strain evidence="3">CCM 8903</strain>
    </source>
</reference>
<dbReference type="RefSeq" id="WP_125754433.1">
    <property type="nucleotide sequence ID" value="NZ_JBHTON010000047.1"/>
</dbReference>
<dbReference type="Pfam" id="PF00117">
    <property type="entry name" value="GATase"/>
    <property type="match status" value="1"/>
</dbReference>
<accession>A0ABW4E7L4</accession>
<dbReference type="PANTHER" id="PTHR42695:SF5">
    <property type="entry name" value="GLUTAMINE AMIDOTRANSFERASE YLR126C-RELATED"/>
    <property type="match status" value="1"/>
</dbReference>
<dbReference type="CDD" id="cd01741">
    <property type="entry name" value="GATase1_1"/>
    <property type="match status" value="1"/>
</dbReference>
<evidence type="ECO:0000259" key="1">
    <source>
        <dbReference type="Pfam" id="PF00117"/>
    </source>
</evidence>
<dbReference type="PANTHER" id="PTHR42695">
    <property type="entry name" value="GLUTAMINE AMIDOTRANSFERASE YLR126C-RELATED"/>
    <property type="match status" value="1"/>
</dbReference>
<dbReference type="InterPro" id="IPR029062">
    <property type="entry name" value="Class_I_gatase-like"/>
</dbReference>
<keyword evidence="3" id="KW-1185">Reference proteome</keyword>
<sequence length="221" mass="23991">MRISVIQHTPSEGPGAIALWSHAGGHALTCYHPYQFGRLPTAENTDLLVLLGGPMSPNDDTAWIKQERALIQAMLTADKPMFGACFGAQQITKTLGYPVTAAEAKEVGWAKIYRQTTIIPGLPATLTALHWHQEKFALPQSAHWLFSSDLVSNQGFVLDHKIVGLQCHLEPLADDVRTMVANDGSYIKGSALHQSPAEILAQLVPAENQAAIFAILDYITA</sequence>
<comment type="caution">
    <text evidence="2">The sequence shown here is derived from an EMBL/GenBank/DDBJ whole genome shotgun (WGS) entry which is preliminary data.</text>
</comment>
<keyword evidence="2" id="KW-0315">Glutamine amidotransferase</keyword>
<gene>
    <name evidence="2" type="ORF">ACFQ5J_11765</name>
</gene>
<dbReference type="Gene3D" id="3.40.50.880">
    <property type="match status" value="1"/>
</dbReference>
<evidence type="ECO:0000313" key="3">
    <source>
        <dbReference type="Proteomes" id="UP001597252"/>
    </source>
</evidence>
<evidence type="ECO:0000313" key="2">
    <source>
        <dbReference type="EMBL" id="MFD1485904.1"/>
    </source>
</evidence>
<dbReference type="SUPFAM" id="SSF52317">
    <property type="entry name" value="Class I glutamine amidotransferase-like"/>
    <property type="match status" value="1"/>
</dbReference>
<dbReference type="InterPro" id="IPR044992">
    <property type="entry name" value="ChyE-like"/>
</dbReference>
<dbReference type="Proteomes" id="UP001597252">
    <property type="component" value="Unassembled WGS sequence"/>
</dbReference>